<name>A0ABT4BTL8_9FIRM</name>
<dbReference type="InterPro" id="IPR017861">
    <property type="entry name" value="KAE1/TsaD"/>
</dbReference>
<evidence type="ECO:0000256" key="7">
    <source>
        <dbReference type="ARBA" id="ARBA00048117"/>
    </source>
</evidence>
<feature type="domain" description="Gcp-like" evidence="8">
    <location>
        <begin position="45"/>
        <end position="299"/>
    </location>
</feature>
<keyword evidence="3" id="KW-0819">tRNA processing</keyword>
<dbReference type="PANTHER" id="PTHR11735">
    <property type="entry name" value="TRNA N6-ADENOSINE THREONYLCARBAMOYLTRANSFERASE"/>
    <property type="match status" value="1"/>
</dbReference>
<evidence type="ECO:0000313" key="10">
    <source>
        <dbReference type="Proteomes" id="UP001082703"/>
    </source>
</evidence>
<dbReference type="Gene3D" id="3.30.420.40">
    <property type="match status" value="2"/>
</dbReference>
<evidence type="ECO:0000256" key="2">
    <source>
        <dbReference type="ARBA" id="ARBA00022679"/>
    </source>
</evidence>
<evidence type="ECO:0000259" key="8">
    <source>
        <dbReference type="Pfam" id="PF00814"/>
    </source>
</evidence>
<keyword evidence="2" id="KW-0808">Transferase</keyword>
<accession>A0ABT4BTL8</accession>
<dbReference type="PRINTS" id="PR00789">
    <property type="entry name" value="OSIALOPTASE"/>
</dbReference>
<evidence type="ECO:0000256" key="5">
    <source>
        <dbReference type="ARBA" id="ARBA00023004"/>
    </source>
</evidence>
<evidence type="ECO:0000313" key="9">
    <source>
        <dbReference type="EMBL" id="MCY1714230.1"/>
    </source>
</evidence>
<dbReference type="Pfam" id="PF00814">
    <property type="entry name" value="TsaD"/>
    <property type="match status" value="1"/>
</dbReference>
<keyword evidence="5" id="KW-0408">Iron</keyword>
<dbReference type="InterPro" id="IPR043129">
    <property type="entry name" value="ATPase_NBD"/>
</dbReference>
<keyword evidence="10" id="KW-1185">Reference proteome</keyword>
<reference evidence="9 10" key="1">
    <citation type="submission" date="2022-11" db="EMBL/GenBank/DDBJ databases">
        <authorList>
            <person name="Caiyu Z."/>
        </authorList>
    </citation>
    <scope>NUCLEOTIDE SEQUENCE [LARGE SCALE GENOMIC DNA]</scope>
    <source>
        <strain evidence="9 10">YR-4</strain>
    </source>
</reference>
<evidence type="ECO:0000256" key="1">
    <source>
        <dbReference type="ARBA" id="ARBA00012156"/>
    </source>
</evidence>
<dbReference type="SUPFAM" id="SSF53067">
    <property type="entry name" value="Actin-like ATPase domain"/>
    <property type="match status" value="1"/>
</dbReference>
<keyword evidence="4" id="KW-0479">Metal-binding</keyword>
<dbReference type="RefSeq" id="WP_268058386.1">
    <property type="nucleotide sequence ID" value="NZ_JAPOHA010000007.1"/>
</dbReference>
<evidence type="ECO:0000256" key="6">
    <source>
        <dbReference type="ARBA" id="ARBA00023315"/>
    </source>
</evidence>
<proteinExistence type="predicted"/>
<organism evidence="9 10">
    <name type="scientific">Caproiciproducens galactitolivorans</name>
    <dbReference type="NCBI Taxonomy" id="642589"/>
    <lineage>
        <taxon>Bacteria</taxon>
        <taxon>Bacillati</taxon>
        <taxon>Bacillota</taxon>
        <taxon>Clostridia</taxon>
        <taxon>Eubacteriales</taxon>
        <taxon>Acutalibacteraceae</taxon>
        <taxon>Caproiciproducens</taxon>
    </lineage>
</organism>
<protein>
    <recommendedName>
        <fullName evidence="1">N(6)-L-threonylcarbamoyladenine synthase</fullName>
        <ecNumber evidence="1">2.3.1.234</ecNumber>
    </recommendedName>
</protein>
<gene>
    <name evidence="9" type="ORF">OUY18_08185</name>
</gene>
<evidence type="ECO:0000256" key="4">
    <source>
        <dbReference type="ARBA" id="ARBA00022723"/>
    </source>
</evidence>
<dbReference type="InterPro" id="IPR000905">
    <property type="entry name" value="Gcp-like_dom"/>
</dbReference>
<comment type="caution">
    <text evidence="9">The sequence shown here is derived from an EMBL/GenBank/DDBJ whole genome shotgun (WGS) entry which is preliminary data.</text>
</comment>
<comment type="catalytic activity">
    <reaction evidence="7">
        <text>L-threonylcarbamoyladenylate + adenosine(37) in tRNA = N(6)-L-threonylcarbamoyladenosine(37) in tRNA + AMP + H(+)</text>
        <dbReference type="Rhea" id="RHEA:37059"/>
        <dbReference type="Rhea" id="RHEA-COMP:10162"/>
        <dbReference type="Rhea" id="RHEA-COMP:10163"/>
        <dbReference type="ChEBI" id="CHEBI:15378"/>
        <dbReference type="ChEBI" id="CHEBI:73682"/>
        <dbReference type="ChEBI" id="CHEBI:74411"/>
        <dbReference type="ChEBI" id="CHEBI:74418"/>
        <dbReference type="ChEBI" id="CHEBI:456215"/>
        <dbReference type="EC" id="2.3.1.234"/>
    </reaction>
</comment>
<dbReference type="EMBL" id="JAPOHA010000007">
    <property type="protein sequence ID" value="MCY1714230.1"/>
    <property type="molecule type" value="Genomic_DNA"/>
</dbReference>
<keyword evidence="6" id="KW-0012">Acyltransferase</keyword>
<sequence length="307" mass="32704">MNNTLGIDTSNYTTSAALFRDGAIKQEKMLLPVKEGELGLRQSDAVFHHVQQLPVILETLLSEKQPIEAVGASSRPRDLEGSYMPCFTVGLGTAKAVSKALGVPMRTFSHQAGHIAAALYSAGKLSLIHQKFIAFHVSGGTTEAVLVTPDEQSVFHTELLARSLDLKGGQAVDRVGAMLGLSFPAGRELERLAQETEIHFKIKPSLKGADCSLSGIENKCGELLRKGKPKEEIASYCLQAILSALDGMAEELLKQYGELPLLFAGGVMSNGMIRKALTGKYGAYFAEPAFSADNAAGIAILTSIKGA</sequence>
<dbReference type="EC" id="2.3.1.234" evidence="1"/>
<evidence type="ECO:0000256" key="3">
    <source>
        <dbReference type="ARBA" id="ARBA00022694"/>
    </source>
</evidence>
<dbReference type="PANTHER" id="PTHR11735:SF6">
    <property type="entry name" value="TRNA N6-ADENOSINE THREONYLCARBAMOYLTRANSFERASE, MITOCHONDRIAL"/>
    <property type="match status" value="1"/>
</dbReference>
<dbReference type="Proteomes" id="UP001082703">
    <property type="component" value="Unassembled WGS sequence"/>
</dbReference>